<sequence length="248" mass="26822">MNPAPPALPVRLLFVKSTRTVLFLEANKKFVDALLSLLLLPMGSVVNLVRGATGMHDNELGAIANLHGSVIDKLELEEKLLVAREVLTNPAAPLGFPGTMLAIQPSGEMPSFLPKVYKCSSSQCRNFGTVINQQCSCGGYCSRFTEPVTDIYKVAVVADPAAPPHSGYVKDNVEYMITDGLEVFPTSTVKSIMLLVKNKVENMGDLGSIEIMVTRDWMVKILRRSLVSKTVLNDVFKADLPAGTSSPA</sequence>
<dbReference type="HOGENOM" id="CLU_030757_3_1_1"/>
<dbReference type="FunCoup" id="D8TBB0">
    <property type="interactions" value="59"/>
</dbReference>
<name>D8TBB0_SELML</name>
<reference evidence="1 2" key="1">
    <citation type="journal article" date="2011" name="Science">
        <title>The Selaginella genome identifies genetic changes associated with the evolution of vascular plants.</title>
        <authorList>
            <person name="Banks J.A."/>
            <person name="Nishiyama T."/>
            <person name="Hasebe M."/>
            <person name="Bowman J.L."/>
            <person name="Gribskov M."/>
            <person name="dePamphilis C."/>
            <person name="Albert V.A."/>
            <person name="Aono N."/>
            <person name="Aoyama T."/>
            <person name="Ambrose B.A."/>
            <person name="Ashton N.W."/>
            <person name="Axtell M.J."/>
            <person name="Barker E."/>
            <person name="Barker M.S."/>
            <person name="Bennetzen J.L."/>
            <person name="Bonawitz N.D."/>
            <person name="Chapple C."/>
            <person name="Cheng C."/>
            <person name="Correa L.G."/>
            <person name="Dacre M."/>
            <person name="DeBarry J."/>
            <person name="Dreyer I."/>
            <person name="Elias M."/>
            <person name="Engstrom E.M."/>
            <person name="Estelle M."/>
            <person name="Feng L."/>
            <person name="Finet C."/>
            <person name="Floyd S.K."/>
            <person name="Frommer W.B."/>
            <person name="Fujita T."/>
            <person name="Gramzow L."/>
            <person name="Gutensohn M."/>
            <person name="Harholt J."/>
            <person name="Hattori M."/>
            <person name="Heyl A."/>
            <person name="Hirai T."/>
            <person name="Hiwatashi Y."/>
            <person name="Ishikawa M."/>
            <person name="Iwata M."/>
            <person name="Karol K.G."/>
            <person name="Koehler B."/>
            <person name="Kolukisaoglu U."/>
            <person name="Kubo M."/>
            <person name="Kurata T."/>
            <person name="Lalonde S."/>
            <person name="Li K."/>
            <person name="Li Y."/>
            <person name="Litt A."/>
            <person name="Lyons E."/>
            <person name="Manning G."/>
            <person name="Maruyama T."/>
            <person name="Michael T.P."/>
            <person name="Mikami K."/>
            <person name="Miyazaki S."/>
            <person name="Morinaga S."/>
            <person name="Murata T."/>
            <person name="Mueller-Roeber B."/>
            <person name="Nelson D.R."/>
            <person name="Obara M."/>
            <person name="Oguri Y."/>
            <person name="Olmstead R.G."/>
            <person name="Onodera N."/>
            <person name="Petersen B.L."/>
            <person name="Pils B."/>
            <person name="Prigge M."/>
            <person name="Rensing S.A."/>
            <person name="Riano-Pachon D.M."/>
            <person name="Roberts A.W."/>
            <person name="Sato Y."/>
            <person name="Scheller H.V."/>
            <person name="Schulz B."/>
            <person name="Schulz C."/>
            <person name="Shakirov E.V."/>
            <person name="Shibagaki N."/>
            <person name="Shinohara N."/>
            <person name="Shippen D.E."/>
            <person name="Soerensen I."/>
            <person name="Sotooka R."/>
            <person name="Sugimoto N."/>
            <person name="Sugita M."/>
            <person name="Sumikawa N."/>
            <person name="Tanurdzic M."/>
            <person name="Theissen G."/>
            <person name="Ulvskov P."/>
            <person name="Wakazuki S."/>
            <person name="Weng J.K."/>
            <person name="Willats W.W."/>
            <person name="Wipf D."/>
            <person name="Wolf P.G."/>
            <person name="Yang L."/>
            <person name="Zimmer A.D."/>
            <person name="Zhu Q."/>
            <person name="Mitros T."/>
            <person name="Hellsten U."/>
            <person name="Loque D."/>
            <person name="Otillar R."/>
            <person name="Salamov A."/>
            <person name="Schmutz J."/>
            <person name="Shapiro H."/>
            <person name="Lindquist E."/>
            <person name="Lucas S."/>
            <person name="Rokhsar D."/>
            <person name="Grigoriev I.V."/>
        </authorList>
    </citation>
    <scope>NUCLEOTIDE SEQUENCE [LARGE SCALE GENOMIC DNA]</scope>
</reference>
<dbReference type="KEGG" id="smo:SELMODRAFT_431033"/>
<dbReference type="PANTHER" id="PTHR33103">
    <property type="entry name" value="OS01G0153900 PROTEIN"/>
    <property type="match status" value="1"/>
</dbReference>
<organism evidence="2">
    <name type="scientific">Selaginella moellendorffii</name>
    <name type="common">Spikemoss</name>
    <dbReference type="NCBI Taxonomy" id="88036"/>
    <lineage>
        <taxon>Eukaryota</taxon>
        <taxon>Viridiplantae</taxon>
        <taxon>Streptophyta</taxon>
        <taxon>Embryophyta</taxon>
        <taxon>Tracheophyta</taxon>
        <taxon>Lycopodiopsida</taxon>
        <taxon>Selaginellales</taxon>
        <taxon>Selaginellaceae</taxon>
        <taxon>Selaginella</taxon>
    </lineage>
</organism>
<dbReference type="Gramene" id="EFJ06084">
    <property type="protein sequence ID" value="EFJ06084"/>
    <property type="gene ID" value="SELMODRAFT_431033"/>
</dbReference>
<protein>
    <submittedName>
        <fullName evidence="1">Uncharacterized protein</fullName>
    </submittedName>
</protein>
<gene>
    <name evidence="1" type="ORF">SELMODRAFT_431033</name>
</gene>
<dbReference type="PANTHER" id="PTHR33103:SF19">
    <property type="entry name" value="OS09G0544700 PROTEIN"/>
    <property type="match status" value="1"/>
</dbReference>
<accession>D8TBB0</accession>
<dbReference type="eggNOG" id="KOG0017">
    <property type="taxonomic scope" value="Eukaryota"/>
</dbReference>
<dbReference type="InterPro" id="IPR007750">
    <property type="entry name" value="DUF674"/>
</dbReference>
<keyword evidence="2" id="KW-1185">Reference proteome</keyword>
<dbReference type="AlphaFoldDB" id="D8TBB0"/>
<dbReference type="OMA" id="ACGNEMA"/>
<dbReference type="Proteomes" id="UP000001514">
    <property type="component" value="Unassembled WGS sequence"/>
</dbReference>
<evidence type="ECO:0000313" key="2">
    <source>
        <dbReference type="Proteomes" id="UP000001514"/>
    </source>
</evidence>
<dbReference type="Pfam" id="PF05056">
    <property type="entry name" value="DUF674"/>
    <property type="match status" value="1"/>
</dbReference>
<proteinExistence type="predicted"/>
<evidence type="ECO:0000313" key="1">
    <source>
        <dbReference type="EMBL" id="EFJ06084.1"/>
    </source>
</evidence>
<dbReference type="EMBL" id="GL377708">
    <property type="protein sequence ID" value="EFJ06084.1"/>
    <property type="molecule type" value="Genomic_DNA"/>
</dbReference>
<dbReference type="InParanoid" id="D8TBB0"/>